<dbReference type="SUPFAM" id="SSF51419">
    <property type="entry name" value="PLP-binding barrel"/>
    <property type="match status" value="1"/>
</dbReference>
<dbReference type="InterPro" id="IPR009006">
    <property type="entry name" value="Ala_racemase/Decarboxylase_C"/>
</dbReference>
<dbReference type="PANTHER" id="PTHR43727">
    <property type="entry name" value="DIAMINOPIMELATE DECARBOXYLASE"/>
    <property type="match status" value="1"/>
</dbReference>
<accession>A0ABT2ZEG0</accession>
<evidence type="ECO:0000313" key="5">
    <source>
        <dbReference type="Proteomes" id="UP001652542"/>
    </source>
</evidence>
<evidence type="ECO:0000256" key="2">
    <source>
        <dbReference type="ARBA" id="ARBA00022898"/>
    </source>
</evidence>
<dbReference type="Gene3D" id="3.20.20.10">
    <property type="entry name" value="Alanine racemase"/>
    <property type="match status" value="1"/>
</dbReference>
<evidence type="ECO:0000256" key="1">
    <source>
        <dbReference type="ARBA" id="ARBA00001933"/>
    </source>
</evidence>
<reference evidence="4 5" key="1">
    <citation type="submission" date="2022-10" db="EMBL/GenBank/DDBJ databases">
        <title>Defluviimonas sp. nov., isolated from ocean surface water.</title>
        <authorList>
            <person name="He W."/>
            <person name="Wang L."/>
            <person name="Zhang D.-F."/>
        </authorList>
    </citation>
    <scope>NUCLEOTIDE SEQUENCE [LARGE SCALE GENOMIC DNA]</scope>
    <source>
        <strain evidence="4 5">WL0002</strain>
    </source>
</reference>
<evidence type="ECO:0000259" key="3">
    <source>
        <dbReference type="Pfam" id="PF02784"/>
    </source>
</evidence>
<organism evidence="4 5">
    <name type="scientific">Albidovulum marisflavi</name>
    <dbReference type="NCBI Taxonomy" id="2984159"/>
    <lineage>
        <taxon>Bacteria</taxon>
        <taxon>Pseudomonadati</taxon>
        <taxon>Pseudomonadota</taxon>
        <taxon>Alphaproteobacteria</taxon>
        <taxon>Rhodobacterales</taxon>
        <taxon>Paracoccaceae</taxon>
        <taxon>Albidovulum</taxon>
    </lineage>
</organism>
<dbReference type="EMBL" id="JAOWKY010000003">
    <property type="protein sequence ID" value="MCV2869494.1"/>
    <property type="molecule type" value="Genomic_DNA"/>
</dbReference>
<protein>
    <submittedName>
        <fullName evidence="4">Type III PLP-dependent enzyme</fullName>
    </submittedName>
</protein>
<evidence type="ECO:0000313" key="4">
    <source>
        <dbReference type="EMBL" id="MCV2869494.1"/>
    </source>
</evidence>
<comment type="cofactor">
    <cofactor evidence="1">
        <name>pyridoxal 5'-phosphate</name>
        <dbReference type="ChEBI" id="CHEBI:597326"/>
    </cofactor>
</comment>
<keyword evidence="5" id="KW-1185">Reference proteome</keyword>
<dbReference type="Pfam" id="PF02784">
    <property type="entry name" value="Orn_Arg_deC_N"/>
    <property type="match status" value="1"/>
</dbReference>
<dbReference type="CDD" id="cd06839">
    <property type="entry name" value="PLPDE_III_Btrk_like"/>
    <property type="match status" value="1"/>
</dbReference>
<dbReference type="PRINTS" id="PR01182">
    <property type="entry name" value="ORNDCRBXLASE"/>
</dbReference>
<dbReference type="Proteomes" id="UP001652542">
    <property type="component" value="Unassembled WGS sequence"/>
</dbReference>
<dbReference type="InterPro" id="IPR002433">
    <property type="entry name" value="Orn_de-COase"/>
</dbReference>
<name>A0ABT2ZEG0_9RHOB</name>
<sequence length="412" mass="44981">MLEAHEDDAALARVASDFGTPAYVYFTDKIEQRIADLRAAFGGRFALSYAAKSNPNPELLRWLSSRIENLDISSIGEMRLGLRAGWEPERMSFTGPGKRDAELAEAIGNGVGELIVESVDEAIRADRIAAEAGSVQRIMVRIAPDRVPKGFGDQMAGRPSAFGVDYEAIHEELPKILALRNLRLIGLHIYAGTQCLVPEAICENYRIFMSIFSDVCERHDIWPEKLVFGSGLGVPYFENDAPIDLKAAALGIRKEIDAFCALPRFAKTDLALELGRYLVGEAGYFLTGITTIKESRGTRFGICDGGMNNHLPASGNFGMVIHRNYRMHRVGGGEPARKVNLVGPLCTPLDRIGVGVQLPEIAIGDVIAVHNSGAYGLTASPVYFISHELPREILMEGGQARDVTRQLGDLAR</sequence>
<gene>
    <name evidence="4" type="ORF">OEW28_12740</name>
</gene>
<dbReference type="InterPro" id="IPR022644">
    <property type="entry name" value="De-COase2_N"/>
</dbReference>
<dbReference type="InterPro" id="IPR000183">
    <property type="entry name" value="Orn/DAP/Arg_de-COase"/>
</dbReference>
<dbReference type="Gene3D" id="2.40.37.10">
    <property type="entry name" value="Lyase, Ornithine Decarboxylase, Chain A, domain 1"/>
    <property type="match status" value="1"/>
</dbReference>
<feature type="domain" description="Orn/DAP/Arg decarboxylase 2 N-terminal" evidence="3">
    <location>
        <begin position="28"/>
        <end position="279"/>
    </location>
</feature>
<dbReference type="PANTHER" id="PTHR43727:SF2">
    <property type="entry name" value="GROUP IV DECARBOXYLASE"/>
    <property type="match status" value="1"/>
</dbReference>
<dbReference type="RefSeq" id="WP_263735149.1">
    <property type="nucleotide sequence ID" value="NZ_JAOWKY010000003.1"/>
</dbReference>
<dbReference type="InterPro" id="IPR029066">
    <property type="entry name" value="PLP-binding_barrel"/>
</dbReference>
<dbReference type="PRINTS" id="PR01179">
    <property type="entry name" value="ODADCRBXLASE"/>
</dbReference>
<comment type="caution">
    <text evidence="4">The sequence shown here is derived from an EMBL/GenBank/DDBJ whole genome shotgun (WGS) entry which is preliminary data.</text>
</comment>
<keyword evidence="2" id="KW-0663">Pyridoxal phosphate</keyword>
<dbReference type="SUPFAM" id="SSF50621">
    <property type="entry name" value="Alanine racemase C-terminal domain-like"/>
    <property type="match status" value="1"/>
</dbReference>
<proteinExistence type="predicted"/>